<dbReference type="EMBL" id="CP137573">
    <property type="protein sequence ID" value="WOX22369.1"/>
    <property type="molecule type" value="Genomic_DNA"/>
</dbReference>
<dbReference type="Proteomes" id="UP001301731">
    <property type="component" value="Chromosome"/>
</dbReference>
<gene>
    <name evidence="3" type="ORF">R2D22_13570</name>
</gene>
<reference evidence="3 4" key="1">
    <citation type="submission" date="2023-10" db="EMBL/GenBank/DDBJ databases">
        <title>The genome sequence of Streptomyces sp. HUAS YS2.</title>
        <authorList>
            <person name="Mo P."/>
        </authorList>
    </citation>
    <scope>NUCLEOTIDE SEQUENCE [LARGE SCALE GENOMIC DNA]</scope>
    <source>
        <strain evidence="3 4">HUAS YS2</strain>
    </source>
</reference>
<feature type="transmembrane region" description="Helical" evidence="1">
    <location>
        <begin position="6"/>
        <end position="25"/>
    </location>
</feature>
<evidence type="ECO:0000256" key="1">
    <source>
        <dbReference type="SAM" id="Phobius"/>
    </source>
</evidence>
<keyword evidence="1" id="KW-1133">Transmembrane helix</keyword>
<keyword evidence="4" id="KW-1185">Reference proteome</keyword>
<proteinExistence type="predicted"/>
<evidence type="ECO:0000313" key="4">
    <source>
        <dbReference type="Proteomes" id="UP001301731"/>
    </source>
</evidence>
<keyword evidence="1" id="KW-0472">Membrane</keyword>
<evidence type="ECO:0000259" key="2">
    <source>
        <dbReference type="Pfam" id="PF12158"/>
    </source>
</evidence>
<organism evidence="3 4">
    <name type="scientific">Streptomyces solicathayae</name>
    <dbReference type="NCBI Taxonomy" id="3081768"/>
    <lineage>
        <taxon>Bacteria</taxon>
        <taxon>Bacillati</taxon>
        <taxon>Actinomycetota</taxon>
        <taxon>Actinomycetes</taxon>
        <taxon>Kitasatosporales</taxon>
        <taxon>Streptomycetaceae</taxon>
        <taxon>Streptomyces</taxon>
    </lineage>
</organism>
<feature type="transmembrane region" description="Helical" evidence="1">
    <location>
        <begin position="115"/>
        <end position="135"/>
    </location>
</feature>
<evidence type="ECO:0000313" key="3">
    <source>
        <dbReference type="EMBL" id="WOX22369.1"/>
    </source>
</evidence>
<keyword evidence="1" id="KW-0812">Transmembrane</keyword>
<feature type="domain" description="DUF3592" evidence="2">
    <location>
        <begin position="49"/>
        <end position="104"/>
    </location>
</feature>
<dbReference type="InterPro" id="IPR021994">
    <property type="entry name" value="DUF3592"/>
</dbReference>
<sequence>MEVPGGSLLFFGFMAALFGVFAVSYGRRLLTVLHTVRRGVRTTGECSKVEYPDRDSDAKDHYFVFRTADGREVEFKDLAGWTMSKGAQVTVAYDPADPERTATIAGRDNWAPIRLGLVVTVGCGLACLVFLILLFHELTG</sequence>
<dbReference type="RefSeq" id="WP_318103405.1">
    <property type="nucleotide sequence ID" value="NZ_CP137573.1"/>
</dbReference>
<accession>A0ABZ0LSF5</accession>
<name>A0ABZ0LSF5_9ACTN</name>
<protein>
    <submittedName>
        <fullName evidence="3">DUF3592 domain-containing protein</fullName>
    </submittedName>
</protein>
<dbReference type="Pfam" id="PF12158">
    <property type="entry name" value="DUF3592"/>
    <property type="match status" value="1"/>
</dbReference>